<protein>
    <recommendedName>
        <fullName evidence="1">F-box domain-containing protein</fullName>
    </recommendedName>
</protein>
<accession>A0A0Q3H950</accession>
<name>A0A0Q3H950_BRADI</name>
<dbReference type="Gene3D" id="1.20.1280.50">
    <property type="match status" value="1"/>
</dbReference>
<dbReference type="InterPro" id="IPR025886">
    <property type="entry name" value="PP2-like"/>
</dbReference>
<dbReference type="STRING" id="15368.A0A0Q3H950"/>
<dbReference type="PANTHER" id="PTHR32278">
    <property type="entry name" value="F-BOX DOMAIN-CONTAINING PROTEIN"/>
    <property type="match status" value="1"/>
</dbReference>
<keyword evidence="4" id="KW-1185">Reference proteome</keyword>
<evidence type="ECO:0000313" key="2">
    <source>
        <dbReference type="EMBL" id="KQK19439.1"/>
    </source>
</evidence>
<dbReference type="Pfam" id="PF14299">
    <property type="entry name" value="PP2"/>
    <property type="match status" value="1"/>
</dbReference>
<evidence type="ECO:0000313" key="4">
    <source>
        <dbReference type="Proteomes" id="UP000008810"/>
    </source>
</evidence>
<proteinExistence type="predicted"/>
<dbReference type="SMART" id="SM00256">
    <property type="entry name" value="FBOX"/>
    <property type="match status" value="1"/>
</dbReference>
<organism evidence="2">
    <name type="scientific">Brachypodium distachyon</name>
    <name type="common">Purple false brome</name>
    <name type="synonym">Trachynia distachya</name>
    <dbReference type="NCBI Taxonomy" id="15368"/>
    <lineage>
        <taxon>Eukaryota</taxon>
        <taxon>Viridiplantae</taxon>
        <taxon>Streptophyta</taxon>
        <taxon>Embryophyta</taxon>
        <taxon>Tracheophyta</taxon>
        <taxon>Spermatophyta</taxon>
        <taxon>Magnoliopsida</taxon>
        <taxon>Liliopsida</taxon>
        <taxon>Poales</taxon>
        <taxon>Poaceae</taxon>
        <taxon>BOP clade</taxon>
        <taxon>Pooideae</taxon>
        <taxon>Stipodae</taxon>
        <taxon>Brachypodieae</taxon>
        <taxon>Brachypodium</taxon>
    </lineage>
</organism>
<dbReference type="CDD" id="cd22162">
    <property type="entry name" value="F-box_AtSKIP3-like"/>
    <property type="match status" value="1"/>
</dbReference>
<reference evidence="2" key="2">
    <citation type="submission" date="2017-06" db="EMBL/GenBank/DDBJ databases">
        <title>WGS assembly of Brachypodium distachyon.</title>
        <authorList>
            <consortium name="The International Brachypodium Initiative"/>
            <person name="Lucas S."/>
            <person name="Harmon-Smith M."/>
            <person name="Lail K."/>
            <person name="Tice H."/>
            <person name="Grimwood J."/>
            <person name="Bruce D."/>
            <person name="Barry K."/>
            <person name="Shu S."/>
            <person name="Lindquist E."/>
            <person name="Wang M."/>
            <person name="Pitluck S."/>
            <person name="Vogel J.P."/>
            <person name="Garvin D.F."/>
            <person name="Mockler T.C."/>
            <person name="Schmutz J."/>
            <person name="Rokhsar D."/>
            <person name="Bevan M.W."/>
        </authorList>
    </citation>
    <scope>NUCLEOTIDE SEQUENCE</scope>
    <source>
        <strain evidence="2">Bd21</strain>
    </source>
</reference>
<sequence length="270" mass="30223">MEIERLPEELLMEVISRTSPQDACRAAAVSQSLRAAADSDAVWSRFLPRDLPRLAENEIPSAPLSSKGLFQRLVALPALLPGELVSMRLDRATGAKCHTLSARALNISWGDTPYYWRWIHAAELLHVCWLEIRGRIPSKMLSKNTEYTARIVFKLTDDTRCLDHPFQDASVSVGGSESTRHVCLQARANEDVDAVAAGRLGSFYNEEGDDGEVSICLKEIKGGIWKSGLIVRAIEITTCQPTKRKLTRKKRLQVRNKPEELLSLYVDRPN</sequence>
<reference evidence="2 3" key="1">
    <citation type="journal article" date="2010" name="Nature">
        <title>Genome sequencing and analysis of the model grass Brachypodium distachyon.</title>
        <authorList>
            <consortium name="International Brachypodium Initiative"/>
        </authorList>
    </citation>
    <scope>NUCLEOTIDE SEQUENCE [LARGE SCALE GENOMIC DNA]</scope>
    <source>
        <strain evidence="2 3">Bd21</strain>
    </source>
</reference>
<dbReference type="OrthoDB" id="654977at2759"/>
<dbReference type="Proteomes" id="UP000008810">
    <property type="component" value="Chromosome 1"/>
</dbReference>
<dbReference type="PROSITE" id="PS50181">
    <property type="entry name" value="FBOX"/>
    <property type="match status" value="1"/>
</dbReference>
<dbReference type="InterPro" id="IPR036047">
    <property type="entry name" value="F-box-like_dom_sf"/>
</dbReference>
<dbReference type="Pfam" id="PF12937">
    <property type="entry name" value="F-box-like"/>
    <property type="match status" value="1"/>
</dbReference>
<evidence type="ECO:0000313" key="3">
    <source>
        <dbReference type="EnsemblPlants" id="KQK19439"/>
    </source>
</evidence>
<feature type="domain" description="F-box" evidence="1">
    <location>
        <begin position="1"/>
        <end position="46"/>
    </location>
</feature>
<dbReference type="Gramene" id="KQK19439">
    <property type="protein sequence ID" value="KQK19439"/>
    <property type="gene ID" value="BRADI_1g48273v3"/>
</dbReference>
<evidence type="ECO:0000259" key="1">
    <source>
        <dbReference type="PROSITE" id="PS50181"/>
    </source>
</evidence>
<dbReference type="SUPFAM" id="SSF81383">
    <property type="entry name" value="F-box domain"/>
    <property type="match status" value="1"/>
</dbReference>
<dbReference type="InterPro" id="IPR001810">
    <property type="entry name" value="F-box_dom"/>
</dbReference>
<reference evidence="3" key="3">
    <citation type="submission" date="2018-08" db="UniProtKB">
        <authorList>
            <consortium name="EnsemblPlants"/>
        </authorList>
    </citation>
    <scope>IDENTIFICATION</scope>
    <source>
        <strain evidence="3">cv. Bd21</strain>
    </source>
</reference>
<dbReference type="EMBL" id="CM000880">
    <property type="protein sequence ID" value="KQK19439.1"/>
    <property type="molecule type" value="Genomic_DNA"/>
</dbReference>
<dbReference type="InParanoid" id="A0A0Q3H950"/>
<gene>
    <name evidence="2" type="ORF">BRADI_1g48273v3</name>
</gene>
<dbReference type="EnsemblPlants" id="KQK19439">
    <property type="protein sequence ID" value="KQK19439"/>
    <property type="gene ID" value="BRADI_1g48273v3"/>
</dbReference>
<dbReference type="PANTHER" id="PTHR32278:SF142">
    <property type="entry name" value="OS02G0812600 PROTEIN"/>
    <property type="match status" value="1"/>
</dbReference>
<dbReference type="AlphaFoldDB" id="A0A0Q3H950"/>